<gene>
    <name evidence="3" type="ORF">EBN03_21465</name>
</gene>
<evidence type="ECO:0000313" key="3">
    <source>
        <dbReference type="EMBL" id="RMI30630.1"/>
    </source>
</evidence>
<dbReference type="EMBL" id="RFFH01000009">
    <property type="protein sequence ID" value="RMI30630.1"/>
    <property type="molecule type" value="Genomic_DNA"/>
</dbReference>
<dbReference type="Pfam" id="PF01337">
    <property type="entry name" value="Barstar"/>
    <property type="match status" value="1"/>
</dbReference>
<accession>A0A3M2L1M7</accession>
<dbReference type="InterPro" id="IPR035905">
    <property type="entry name" value="Barstar-like_sf"/>
</dbReference>
<dbReference type="Proteomes" id="UP000279275">
    <property type="component" value="Unassembled WGS sequence"/>
</dbReference>
<evidence type="ECO:0000256" key="1">
    <source>
        <dbReference type="ARBA" id="ARBA00006845"/>
    </source>
</evidence>
<comment type="caution">
    <text evidence="3">The sequence shown here is derived from an EMBL/GenBank/DDBJ whole genome shotgun (WGS) entry which is preliminary data.</text>
</comment>
<dbReference type="Gene3D" id="3.30.370.10">
    <property type="entry name" value="Barstar-like"/>
    <property type="match status" value="1"/>
</dbReference>
<feature type="domain" description="Barstar (barnase inhibitor)" evidence="2">
    <location>
        <begin position="9"/>
        <end position="80"/>
    </location>
</feature>
<dbReference type="AlphaFoldDB" id="A0A3M2L1M7"/>
<organism evidence="3 4">
    <name type="scientific">Nocardia stercoris</name>
    <dbReference type="NCBI Taxonomy" id="2483361"/>
    <lineage>
        <taxon>Bacteria</taxon>
        <taxon>Bacillati</taxon>
        <taxon>Actinomycetota</taxon>
        <taxon>Actinomycetes</taxon>
        <taxon>Mycobacteriales</taxon>
        <taxon>Nocardiaceae</taxon>
        <taxon>Nocardia</taxon>
    </lineage>
</organism>
<name>A0A3M2L1M7_9NOCA</name>
<dbReference type="RefSeq" id="WP_122189868.1">
    <property type="nucleotide sequence ID" value="NZ_RFFH01000009.1"/>
</dbReference>
<reference evidence="3 4" key="1">
    <citation type="submission" date="2018-10" db="EMBL/GenBank/DDBJ databases">
        <title>Isolation from cow dung.</title>
        <authorList>
            <person name="Ling L."/>
        </authorList>
    </citation>
    <scope>NUCLEOTIDE SEQUENCE [LARGE SCALE GENOMIC DNA]</scope>
    <source>
        <strain evidence="3 4">NEAU-LL90</strain>
    </source>
</reference>
<evidence type="ECO:0000259" key="2">
    <source>
        <dbReference type="Pfam" id="PF01337"/>
    </source>
</evidence>
<evidence type="ECO:0000313" key="4">
    <source>
        <dbReference type="Proteomes" id="UP000279275"/>
    </source>
</evidence>
<protein>
    <submittedName>
        <fullName evidence="3">Barnase inhibitor</fullName>
    </submittedName>
</protein>
<comment type="similarity">
    <text evidence="1">Belongs to the barstar family.</text>
</comment>
<proteinExistence type="inferred from homology"/>
<dbReference type="OrthoDB" id="8859549at2"/>
<dbReference type="SUPFAM" id="SSF52038">
    <property type="entry name" value="Barstar-related"/>
    <property type="match status" value="1"/>
</dbReference>
<dbReference type="InterPro" id="IPR000468">
    <property type="entry name" value="Barstar"/>
</dbReference>
<sequence>MNVTRKPPVLVIDGDRFDDYEGFTREFSSLLDDHRWHGNLDAFSDILSGGFGTPEEGFTLRWDHSDRSRRVLGHRAQADLLRAALPHVHPDNARGFRARIAHAEHGRGPTLFDTITEIIREHRPGGPLPGNVVLTLV</sequence>
<keyword evidence="4" id="KW-1185">Reference proteome</keyword>